<organism evidence="4 5">
    <name type="scientific">Alicyclobacillus dauci</name>
    <dbReference type="NCBI Taxonomy" id="1475485"/>
    <lineage>
        <taxon>Bacteria</taxon>
        <taxon>Bacillati</taxon>
        <taxon>Bacillota</taxon>
        <taxon>Bacilli</taxon>
        <taxon>Bacillales</taxon>
        <taxon>Alicyclobacillaceae</taxon>
        <taxon>Alicyclobacillus</taxon>
    </lineage>
</organism>
<reference evidence="4" key="1">
    <citation type="submission" date="2022-08" db="EMBL/GenBank/DDBJ databases">
        <title>Alicyclobacillus dauci DSM2870, complete genome.</title>
        <authorList>
            <person name="Wang Q."/>
            <person name="Cai R."/>
            <person name="Wang Z."/>
        </authorList>
    </citation>
    <scope>NUCLEOTIDE SEQUENCE</scope>
    <source>
        <strain evidence="4">DSM 28700</strain>
    </source>
</reference>
<protein>
    <submittedName>
        <fullName evidence="4">Glycosyltransferase</fullName>
        <ecNumber evidence="4">2.4.-.-</ecNumber>
    </submittedName>
</protein>
<gene>
    <name evidence="4" type="ORF">NZD86_12045</name>
</gene>
<dbReference type="InterPro" id="IPR029044">
    <property type="entry name" value="Nucleotide-diphossugar_trans"/>
</dbReference>
<dbReference type="PANTHER" id="PTHR43630">
    <property type="entry name" value="POLY-BETA-1,6-N-ACETYL-D-GLUCOSAMINE SYNTHASE"/>
    <property type="match status" value="1"/>
</dbReference>
<dbReference type="SUPFAM" id="SSF53448">
    <property type="entry name" value="Nucleotide-diphospho-sugar transferases"/>
    <property type="match status" value="1"/>
</dbReference>
<dbReference type="InterPro" id="IPR011990">
    <property type="entry name" value="TPR-like_helical_dom_sf"/>
</dbReference>
<evidence type="ECO:0000313" key="5">
    <source>
        <dbReference type="Proteomes" id="UP001164803"/>
    </source>
</evidence>
<name>A0ABY6YWX8_9BACL</name>
<feature type="signal peptide" evidence="2">
    <location>
        <begin position="1"/>
        <end position="22"/>
    </location>
</feature>
<keyword evidence="2" id="KW-0732">Signal</keyword>
<dbReference type="SUPFAM" id="SSF48452">
    <property type="entry name" value="TPR-like"/>
    <property type="match status" value="1"/>
</dbReference>
<dbReference type="RefSeq" id="WP_268041898.1">
    <property type="nucleotide sequence ID" value="NZ_CP104064.1"/>
</dbReference>
<evidence type="ECO:0000259" key="3">
    <source>
        <dbReference type="Pfam" id="PF00535"/>
    </source>
</evidence>
<feature type="chain" id="PRO_5046329865" evidence="2">
    <location>
        <begin position="23"/>
        <end position="511"/>
    </location>
</feature>
<proteinExistence type="predicted"/>
<feature type="repeat" description="TPR" evidence="1">
    <location>
        <begin position="63"/>
        <end position="96"/>
    </location>
</feature>
<dbReference type="Proteomes" id="UP001164803">
    <property type="component" value="Chromosome"/>
</dbReference>
<dbReference type="Gene3D" id="3.90.550.10">
    <property type="entry name" value="Spore Coat Polysaccharide Biosynthesis Protein SpsA, Chain A"/>
    <property type="match status" value="1"/>
</dbReference>
<dbReference type="EC" id="2.4.-.-" evidence="4"/>
<dbReference type="SMART" id="SM00028">
    <property type="entry name" value="TPR"/>
    <property type="match status" value="3"/>
</dbReference>
<accession>A0ABY6YWX8</accession>
<dbReference type="PANTHER" id="PTHR43630:SF2">
    <property type="entry name" value="GLYCOSYLTRANSFERASE"/>
    <property type="match status" value="1"/>
</dbReference>
<sequence length="511" mass="58536">MKKAPRRVLWYIVSISCTIVLAEMDGGNVVITNEEIIELLKQKQFNDARSACVERLQENRIDSQAWSSLGESFAQQQHGTMALKCFRRARLLDPFSRWIDDAIAFSEGIQDDFTDQIVMDLLEVPHKTVTALLLTRDSSRTIAACLTPLKNAVDEIIVVDTGSIDDTVQIVEGMDIHVHHFAWCDDFSAARNFSLGLANSDWVIAIDSDEILNHEDVFLIREAAGIFDSVSDQFVLQIVRTNQANGMQGRDFEARMFPRNRNLRWVRSIHEQIRNPDETRPRKFYINIRFFHDGYDPTVVSTYDKARRNVKLLRQEVNKYPNDLDIHFFLGRDALRIGEVEEAIHHLEKACSIGESVPQQDVELSNVYRLLTIAYESGGRYDDAERNASETITRFPAYPDGYFQHASLLMRRIHKYINTSLQEIAQAKDNARSYISMADTDPALATWKTDIAHGDLARFLGNLRETRNSYKKALSYGLHLPEVQKALANLDNDILMLAEEIKRERNPLNDQ</sequence>
<dbReference type="GO" id="GO:0016757">
    <property type="term" value="F:glycosyltransferase activity"/>
    <property type="evidence" value="ECO:0007669"/>
    <property type="project" value="UniProtKB-KW"/>
</dbReference>
<keyword evidence="5" id="KW-1185">Reference proteome</keyword>
<evidence type="ECO:0000313" key="4">
    <source>
        <dbReference type="EMBL" id="WAH35059.1"/>
    </source>
</evidence>
<dbReference type="InterPro" id="IPR019734">
    <property type="entry name" value="TPR_rpt"/>
</dbReference>
<dbReference type="PROSITE" id="PS50005">
    <property type="entry name" value="TPR"/>
    <property type="match status" value="1"/>
</dbReference>
<evidence type="ECO:0000256" key="2">
    <source>
        <dbReference type="SAM" id="SignalP"/>
    </source>
</evidence>
<keyword evidence="4" id="KW-0808">Transferase</keyword>
<keyword evidence="1" id="KW-0802">TPR repeat</keyword>
<dbReference type="InterPro" id="IPR001173">
    <property type="entry name" value="Glyco_trans_2-like"/>
</dbReference>
<keyword evidence="4" id="KW-0328">Glycosyltransferase</keyword>
<feature type="domain" description="Glycosyltransferase 2-like" evidence="3">
    <location>
        <begin position="139"/>
        <end position="223"/>
    </location>
</feature>
<dbReference type="Gene3D" id="1.25.40.10">
    <property type="entry name" value="Tetratricopeptide repeat domain"/>
    <property type="match status" value="2"/>
</dbReference>
<dbReference type="EMBL" id="CP104064">
    <property type="protein sequence ID" value="WAH35059.1"/>
    <property type="molecule type" value="Genomic_DNA"/>
</dbReference>
<dbReference type="CDD" id="cd02511">
    <property type="entry name" value="Beta4Glucosyltransferase"/>
    <property type="match status" value="1"/>
</dbReference>
<dbReference type="Pfam" id="PF00535">
    <property type="entry name" value="Glycos_transf_2"/>
    <property type="match status" value="1"/>
</dbReference>
<evidence type="ECO:0000256" key="1">
    <source>
        <dbReference type="PROSITE-ProRule" id="PRU00339"/>
    </source>
</evidence>